<gene>
    <name evidence="1" type="ORF">SAMN04488506_0974</name>
</gene>
<dbReference type="STRING" id="82801.SAMN04488506_0974"/>
<dbReference type="GO" id="GO:0032259">
    <property type="term" value="P:methylation"/>
    <property type="evidence" value="ECO:0007669"/>
    <property type="project" value="UniProtKB-KW"/>
</dbReference>
<reference evidence="1 2" key="1">
    <citation type="submission" date="2016-10" db="EMBL/GenBank/DDBJ databases">
        <authorList>
            <person name="de Groot N.N."/>
        </authorList>
    </citation>
    <scope>NUCLEOTIDE SEQUENCE [LARGE SCALE GENOMIC DNA]</scope>
    <source>
        <strain evidence="1 2">DSM 20581</strain>
    </source>
</reference>
<accession>A0A1I5WMH0</accession>
<dbReference type="AlphaFoldDB" id="A0A1I5WMH0"/>
<dbReference type="Pfam" id="PF04816">
    <property type="entry name" value="TrmK"/>
    <property type="match status" value="1"/>
</dbReference>
<protein>
    <submittedName>
        <fullName evidence="1">tRNA (Adenine22-N1)-methyltransferase</fullName>
    </submittedName>
</protein>
<name>A0A1I5WMH0_9LACT</name>
<dbReference type="Proteomes" id="UP000199136">
    <property type="component" value="Unassembled WGS sequence"/>
</dbReference>
<keyword evidence="1" id="KW-0808">Transferase</keyword>
<keyword evidence="2" id="KW-1185">Reference proteome</keyword>
<evidence type="ECO:0000313" key="1">
    <source>
        <dbReference type="EMBL" id="SFQ20985.1"/>
    </source>
</evidence>
<sequence length="234" mass="26386">MDEKNLSLRLEKVANYVRKNDRLADIGSDHAYLPSALVLNGTIDYAIAGEVVDGPYQSAKSHVSELGFENKIDVRFGDGLDVVELEDNITAISICGMGGSLIASILDKGFNAGKLSGKERLLLQPNVGEYTLRKWLVEHDYKIVAEDLLEENHKLYEIMVAEKSDQPVEATEADLQFGFLLKEDQTPLFKKKWQQELQKNQYIQTSLEQSKSDQTEKLKIVKETIQQIEELLKA</sequence>
<dbReference type="Gene3D" id="1.10.287.1890">
    <property type="match status" value="1"/>
</dbReference>
<dbReference type="PANTHER" id="PTHR38451">
    <property type="entry name" value="TRNA (ADENINE(22)-N(1))-METHYLTRANSFERASE"/>
    <property type="match status" value="1"/>
</dbReference>
<dbReference type="PIRSF" id="PIRSF018637">
    <property type="entry name" value="TrmK"/>
    <property type="match status" value="1"/>
</dbReference>
<dbReference type="OrthoDB" id="5881184at2"/>
<dbReference type="PANTHER" id="PTHR38451:SF1">
    <property type="entry name" value="TRNA (ADENINE(22)-N(1))-METHYLTRANSFERASE"/>
    <property type="match status" value="1"/>
</dbReference>
<proteinExistence type="predicted"/>
<keyword evidence="1" id="KW-0489">Methyltransferase</keyword>
<dbReference type="Gene3D" id="3.40.50.150">
    <property type="entry name" value="Vaccinia Virus protein VP39"/>
    <property type="match status" value="1"/>
</dbReference>
<dbReference type="EMBL" id="FOXW01000003">
    <property type="protein sequence ID" value="SFQ20985.1"/>
    <property type="molecule type" value="Genomic_DNA"/>
</dbReference>
<evidence type="ECO:0000313" key="2">
    <source>
        <dbReference type="Proteomes" id="UP000199136"/>
    </source>
</evidence>
<organism evidence="1 2">
    <name type="scientific">Desemzia incerta</name>
    <dbReference type="NCBI Taxonomy" id="82801"/>
    <lineage>
        <taxon>Bacteria</taxon>
        <taxon>Bacillati</taxon>
        <taxon>Bacillota</taxon>
        <taxon>Bacilli</taxon>
        <taxon>Lactobacillales</taxon>
        <taxon>Carnobacteriaceae</taxon>
        <taxon>Desemzia</taxon>
    </lineage>
</organism>
<dbReference type="RefSeq" id="WP_092480028.1">
    <property type="nucleotide sequence ID" value="NZ_FOXW01000003.1"/>
</dbReference>
<dbReference type="SUPFAM" id="SSF53335">
    <property type="entry name" value="S-adenosyl-L-methionine-dependent methyltransferases"/>
    <property type="match status" value="1"/>
</dbReference>
<dbReference type="GO" id="GO:0160105">
    <property type="term" value="F:tRNA (adenine(22)-N1)-methyltransferase activity"/>
    <property type="evidence" value="ECO:0007669"/>
    <property type="project" value="InterPro"/>
</dbReference>
<dbReference type="InterPro" id="IPR006901">
    <property type="entry name" value="TrmK"/>
</dbReference>
<dbReference type="InterPro" id="IPR029063">
    <property type="entry name" value="SAM-dependent_MTases_sf"/>
</dbReference>